<reference evidence="8" key="1">
    <citation type="journal article" date="2023" name="Commun. Biol.">
        <title>Genome analysis of Parmales, the sister group of diatoms, reveals the evolutionary specialization of diatoms from phago-mixotrophs to photoautotrophs.</title>
        <authorList>
            <person name="Ban H."/>
            <person name="Sato S."/>
            <person name="Yoshikawa S."/>
            <person name="Yamada K."/>
            <person name="Nakamura Y."/>
            <person name="Ichinomiya M."/>
            <person name="Sato N."/>
            <person name="Blanc-Mathieu R."/>
            <person name="Endo H."/>
            <person name="Kuwata A."/>
            <person name="Ogata H."/>
        </authorList>
    </citation>
    <scope>NUCLEOTIDE SEQUENCE [LARGE SCALE GENOMIC DNA]</scope>
    <source>
        <strain evidence="8">NIES 3699</strain>
    </source>
</reference>
<sequence length="186" mass="21714">MAEEHPLENSWTFWHGDALEKDWSKKIQPICSFSTVESFWQYYNHIPRPGKCFFDGDSRASVGPTNKVIDELSMFKKGIKPEWEDPQNRDGGCLFVRKTMDPQQVDHYWQNAVLGLIGETVSDSICGIRVVDKGKRDTTMYRFEVWLKTNDQENMRTVREKFGRCIAEGSSNFKKGHPSFDWKKHK</sequence>
<proteinExistence type="inferred from homology"/>
<comment type="caution">
    <text evidence="7">The sequence shown here is derived from an EMBL/GenBank/DDBJ whole genome shotgun (WGS) entry which is preliminary data.</text>
</comment>
<dbReference type="Pfam" id="PF01652">
    <property type="entry name" value="IF4E"/>
    <property type="match status" value="1"/>
</dbReference>
<evidence type="ECO:0000313" key="8">
    <source>
        <dbReference type="Proteomes" id="UP001165160"/>
    </source>
</evidence>
<protein>
    <recommendedName>
        <fullName evidence="9">Eukaryotic translation initiation factor 4E</fullName>
    </recommendedName>
</protein>
<evidence type="ECO:0008006" key="9">
    <source>
        <dbReference type="Google" id="ProtNLM"/>
    </source>
</evidence>
<gene>
    <name evidence="7" type="ORF">TrVE_jg4155</name>
</gene>
<keyword evidence="8" id="KW-1185">Reference proteome</keyword>
<dbReference type="GO" id="GO:0016281">
    <property type="term" value="C:eukaryotic translation initiation factor 4F complex"/>
    <property type="evidence" value="ECO:0007669"/>
    <property type="project" value="TreeGrafter"/>
</dbReference>
<keyword evidence="3" id="KW-0810">Translation regulation</keyword>
<evidence type="ECO:0000256" key="2">
    <source>
        <dbReference type="ARBA" id="ARBA00022540"/>
    </source>
</evidence>
<keyword evidence="2 6" id="KW-0396">Initiation factor</keyword>
<dbReference type="EMBL" id="BRXX01000106">
    <property type="protein sequence ID" value="GMH90465.1"/>
    <property type="molecule type" value="Genomic_DNA"/>
</dbReference>
<dbReference type="Gene3D" id="3.30.760.10">
    <property type="entry name" value="RNA Cap, Translation Initiation Factor Eif4e"/>
    <property type="match status" value="1"/>
</dbReference>
<evidence type="ECO:0000256" key="6">
    <source>
        <dbReference type="RuleBase" id="RU004374"/>
    </source>
</evidence>
<dbReference type="GO" id="GO:0003743">
    <property type="term" value="F:translation initiation factor activity"/>
    <property type="evidence" value="ECO:0007669"/>
    <property type="project" value="UniProtKB-KW"/>
</dbReference>
<name>A0A9W7BM67_9STRA</name>
<dbReference type="GO" id="GO:0000340">
    <property type="term" value="F:RNA 7-methylguanosine cap binding"/>
    <property type="evidence" value="ECO:0007669"/>
    <property type="project" value="TreeGrafter"/>
</dbReference>
<dbReference type="PANTHER" id="PTHR11960:SF8">
    <property type="entry name" value="EUKARYOTIC TRANSLATION INITIATION FACTOR 4E1-RELATED"/>
    <property type="match status" value="1"/>
</dbReference>
<keyword evidence="4 6" id="KW-0694">RNA-binding</keyword>
<dbReference type="GO" id="GO:0006417">
    <property type="term" value="P:regulation of translation"/>
    <property type="evidence" value="ECO:0007669"/>
    <property type="project" value="UniProtKB-KW"/>
</dbReference>
<dbReference type="SUPFAM" id="SSF55418">
    <property type="entry name" value="eIF4e-like"/>
    <property type="match status" value="1"/>
</dbReference>
<dbReference type="InterPro" id="IPR001040">
    <property type="entry name" value="TIF_eIF_4E"/>
</dbReference>
<dbReference type="InterPro" id="IPR023398">
    <property type="entry name" value="TIF_eIF4e-like"/>
</dbReference>
<evidence type="ECO:0000256" key="3">
    <source>
        <dbReference type="ARBA" id="ARBA00022845"/>
    </source>
</evidence>
<organism evidence="7 8">
    <name type="scientific">Triparma verrucosa</name>
    <dbReference type="NCBI Taxonomy" id="1606542"/>
    <lineage>
        <taxon>Eukaryota</taxon>
        <taxon>Sar</taxon>
        <taxon>Stramenopiles</taxon>
        <taxon>Ochrophyta</taxon>
        <taxon>Bolidophyceae</taxon>
        <taxon>Parmales</taxon>
        <taxon>Triparmaceae</taxon>
        <taxon>Triparma</taxon>
    </lineage>
</organism>
<keyword evidence="5 6" id="KW-0648">Protein biosynthesis</keyword>
<evidence type="ECO:0000313" key="7">
    <source>
        <dbReference type="EMBL" id="GMH90465.1"/>
    </source>
</evidence>
<dbReference type="Proteomes" id="UP001165160">
    <property type="component" value="Unassembled WGS sequence"/>
</dbReference>
<comment type="similarity">
    <text evidence="1 6">Belongs to the eukaryotic initiation factor 4E family.</text>
</comment>
<evidence type="ECO:0000256" key="4">
    <source>
        <dbReference type="ARBA" id="ARBA00022884"/>
    </source>
</evidence>
<dbReference type="AlphaFoldDB" id="A0A9W7BM67"/>
<dbReference type="PANTHER" id="PTHR11960">
    <property type="entry name" value="EUKARYOTIC TRANSLATION INITIATION FACTOR 4E RELATED"/>
    <property type="match status" value="1"/>
</dbReference>
<evidence type="ECO:0000256" key="5">
    <source>
        <dbReference type="ARBA" id="ARBA00022917"/>
    </source>
</evidence>
<evidence type="ECO:0000256" key="1">
    <source>
        <dbReference type="ARBA" id="ARBA00009860"/>
    </source>
</evidence>
<accession>A0A9W7BM67</accession>